<protein>
    <recommendedName>
        <fullName evidence="5 6">Diaminopimelate decarboxylase</fullName>
        <shortName evidence="5">DAP decarboxylase</shortName>
        <shortName evidence="5">DAPDC</shortName>
        <ecNumber evidence="5 6">4.1.1.20</ecNumber>
    </recommendedName>
</protein>
<organism evidence="10 11">
    <name type="scientific">Candidatus Obscuribacter phosphatis</name>
    <dbReference type="NCBI Taxonomy" id="1906157"/>
    <lineage>
        <taxon>Bacteria</taxon>
        <taxon>Bacillati</taxon>
        <taxon>Candidatus Melainabacteria</taxon>
        <taxon>Candidatus Obscuribacterales</taxon>
        <taxon>Candidatus Obscuribacteraceae</taxon>
        <taxon>Candidatus Obscuribacter</taxon>
    </lineage>
</organism>
<dbReference type="SUPFAM" id="SSF50621">
    <property type="entry name" value="Alanine racemase C-terminal domain-like"/>
    <property type="match status" value="1"/>
</dbReference>
<dbReference type="EMBL" id="JAFLCK010000003">
    <property type="protein sequence ID" value="MBN8659416.1"/>
    <property type="molecule type" value="Genomic_DNA"/>
</dbReference>
<keyword evidence="5" id="KW-0028">Amino-acid biosynthesis</keyword>
<evidence type="ECO:0000256" key="6">
    <source>
        <dbReference type="NCBIfam" id="TIGR01048"/>
    </source>
</evidence>
<comment type="pathway">
    <text evidence="5 8">Amino-acid biosynthesis; L-lysine biosynthesis via DAP pathway; L-lysine from DL-2,6-diaminopimelate: step 1/1.</text>
</comment>
<dbReference type="InterPro" id="IPR029066">
    <property type="entry name" value="PLP-binding_barrel"/>
</dbReference>
<dbReference type="Gene3D" id="3.20.20.10">
    <property type="entry name" value="Alanine racemase"/>
    <property type="match status" value="1"/>
</dbReference>
<feature type="binding site" evidence="5">
    <location>
        <position position="407"/>
    </location>
    <ligand>
        <name>pyridoxal 5'-phosphate</name>
        <dbReference type="ChEBI" id="CHEBI:597326"/>
    </ligand>
</feature>
<dbReference type="Gene3D" id="2.40.37.10">
    <property type="entry name" value="Lyase, Ornithine Decarboxylase, Chain A, domain 1"/>
    <property type="match status" value="1"/>
</dbReference>
<proteinExistence type="inferred from homology"/>
<dbReference type="Pfam" id="PF02784">
    <property type="entry name" value="Orn_Arg_deC_N"/>
    <property type="match status" value="1"/>
</dbReference>
<dbReference type="GO" id="GO:0030170">
    <property type="term" value="F:pyridoxal phosphate binding"/>
    <property type="evidence" value="ECO:0007669"/>
    <property type="project" value="UniProtKB-UniRule"/>
</dbReference>
<evidence type="ECO:0000313" key="11">
    <source>
        <dbReference type="Proteomes" id="UP000664277"/>
    </source>
</evidence>
<keyword evidence="2 5" id="KW-0210">Decarboxylase</keyword>
<name>A0A8J7P799_9BACT</name>
<feature type="binding site" evidence="5">
    <location>
        <position position="346"/>
    </location>
    <ligand>
        <name>substrate</name>
    </ligand>
</feature>
<dbReference type="NCBIfam" id="TIGR01048">
    <property type="entry name" value="lysA"/>
    <property type="match status" value="1"/>
</dbReference>
<feature type="domain" description="Orn/DAP/Arg decarboxylase 2 N-terminal" evidence="9">
    <location>
        <begin position="67"/>
        <end position="313"/>
    </location>
</feature>
<dbReference type="InterPro" id="IPR022657">
    <property type="entry name" value="De-COase2_CS"/>
</dbReference>
<dbReference type="InterPro" id="IPR022644">
    <property type="entry name" value="De-COase2_N"/>
</dbReference>
<dbReference type="InterPro" id="IPR000183">
    <property type="entry name" value="Orn/DAP/Arg_de-COase"/>
</dbReference>
<feature type="binding site" evidence="5">
    <location>
        <position position="380"/>
    </location>
    <ligand>
        <name>substrate</name>
    </ligand>
</feature>
<evidence type="ECO:0000256" key="3">
    <source>
        <dbReference type="ARBA" id="ARBA00022898"/>
    </source>
</evidence>
<dbReference type="AlphaFoldDB" id="A0A8J7P799"/>
<dbReference type="CDD" id="cd06828">
    <property type="entry name" value="PLPDE_III_DapDC"/>
    <property type="match status" value="1"/>
</dbReference>
<dbReference type="GO" id="GO:0008836">
    <property type="term" value="F:diaminopimelate decarboxylase activity"/>
    <property type="evidence" value="ECO:0007669"/>
    <property type="project" value="UniProtKB-UniRule"/>
</dbReference>
<comment type="cofactor">
    <cofactor evidence="1 5 7 8">
        <name>pyridoxal 5'-phosphate</name>
        <dbReference type="ChEBI" id="CHEBI:597326"/>
    </cofactor>
</comment>
<evidence type="ECO:0000256" key="5">
    <source>
        <dbReference type="HAMAP-Rule" id="MF_02120"/>
    </source>
</evidence>
<comment type="caution">
    <text evidence="10">The sequence shown here is derived from an EMBL/GenBank/DDBJ whole genome shotgun (WGS) entry which is preliminary data.</text>
</comment>
<keyword evidence="5 8" id="KW-0457">Lysine biosynthesis</keyword>
<dbReference type="EC" id="4.1.1.20" evidence="5 6"/>
<dbReference type="PRINTS" id="PR01179">
    <property type="entry name" value="ODADCRBXLASE"/>
</dbReference>
<evidence type="ECO:0000256" key="8">
    <source>
        <dbReference type="RuleBase" id="RU003738"/>
    </source>
</evidence>
<feature type="binding site" evidence="5">
    <location>
        <position position="407"/>
    </location>
    <ligand>
        <name>substrate</name>
    </ligand>
</feature>
<dbReference type="HAMAP" id="MF_02120">
    <property type="entry name" value="LysA"/>
    <property type="match status" value="1"/>
</dbReference>
<reference evidence="10" key="1">
    <citation type="submission" date="2021-02" db="EMBL/GenBank/DDBJ databases">
        <title>Genome-Resolved Metagenomics of a Microbial Community Performing Photosynthetic Biological Nutrient Removal.</title>
        <authorList>
            <person name="Mcdaniel E.A."/>
        </authorList>
    </citation>
    <scope>NUCLEOTIDE SEQUENCE</scope>
    <source>
        <strain evidence="10">UWPOB_OBS1</strain>
    </source>
</reference>
<evidence type="ECO:0000256" key="2">
    <source>
        <dbReference type="ARBA" id="ARBA00022793"/>
    </source>
</evidence>
<dbReference type="InterPro" id="IPR002986">
    <property type="entry name" value="DAP_deCOOHase_LysA"/>
</dbReference>
<dbReference type="FunFam" id="3.20.20.10:FF:000003">
    <property type="entry name" value="Diaminopimelate decarboxylase"/>
    <property type="match status" value="1"/>
</dbReference>
<dbReference type="PANTHER" id="PTHR43727">
    <property type="entry name" value="DIAMINOPIMELATE DECARBOXYLASE"/>
    <property type="match status" value="1"/>
</dbReference>
<evidence type="ECO:0000259" key="9">
    <source>
        <dbReference type="Pfam" id="PF02784"/>
    </source>
</evidence>
<keyword evidence="4 5" id="KW-0456">Lyase</keyword>
<accession>A0A8J7P799</accession>
<dbReference type="PRINTS" id="PR01181">
    <property type="entry name" value="DAPDCRBXLASE"/>
</dbReference>
<feature type="binding site" evidence="5">
    <location>
        <position position="264"/>
    </location>
    <ligand>
        <name>pyridoxal 5'-phosphate</name>
        <dbReference type="ChEBI" id="CHEBI:597326"/>
    </ligand>
</feature>
<dbReference type="Proteomes" id="UP000664277">
    <property type="component" value="Unassembled WGS sequence"/>
</dbReference>
<dbReference type="PROSITE" id="PS00879">
    <property type="entry name" value="ODR_DC_2_2"/>
    <property type="match status" value="1"/>
</dbReference>
<dbReference type="UniPathway" id="UPA00034">
    <property type="reaction ID" value="UER00027"/>
</dbReference>
<feature type="modified residue" description="N6-(pyridoxal phosphate)lysine" evidence="5 7">
    <location>
        <position position="80"/>
    </location>
</feature>
<evidence type="ECO:0000256" key="4">
    <source>
        <dbReference type="ARBA" id="ARBA00023239"/>
    </source>
</evidence>
<evidence type="ECO:0000313" key="10">
    <source>
        <dbReference type="EMBL" id="MBN8659416.1"/>
    </source>
</evidence>
<comment type="function">
    <text evidence="5">Specifically catalyzes the decarboxylation of meso-diaminopimelate (meso-DAP) to L-lysine.</text>
</comment>
<feature type="active site" description="Proton donor" evidence="7">
    <location>
        <position position="379"/>
    </location>
</feature>
<dbReference type="SUPFAM" id="SSF51419">
    <property type="entry name" value="PLP-binding barrel"/>
    <property type="match status" value="1"/>
</dbReference>
<dbReference type="PANTHER" id="PTHR43727:SF2">
    <property type="entry name" value="GROUP IV DECARBOXYLASE"/>
    <property type="match status" value="1"/>
</dbReference>
<evidence type="ECO:0000256" key="1">
    <source>
        <dbReference type="ARBA" id="ARBA00001933"/>
    </source>
</evidence>
<feature type="binding site" evidence="5">
    <location>
        <begin position="307"/>
        <end position="310"/>
    </location>
    <ligand>
        <name>pyridoxal 5'-phosphate</name>
        <dbReference type="ChEBI" id="CHEBI:597326"/>
    </ligand>
</feature>
<keyword evidence="3 5" id="KW-0663">Pyridoxal phosphate</keyword>
<evidence type="ECO:0000256" key="7">
    <source>
        <dbReference type="PIRSR" id="PIRSR600183-50"/>
    </source>
</evidence>
<comment type="subunit">
    <text evidence="5">Homodimer.</text>
</comment>
<dbReference type="GO" id="GO:0009089">
    <property type="term" value="P:lysine biosynthetic process via diaminopimelate"/>
    <property type="evidence" value="ECO:0007669"/>
    <property type="project" value="UniProtKB-UniRule"/>
</dbReference>
<comment type="catalytic activity">
    <reaction evidence="5 8">
        <text>meso-2,6-diaminopimelate + H(+) = L-lysine + CO2</text>
        <dbReference type="Rhea" id="RHEA:15101"/>
        <dbReference type="ChEBI" id="CHEBI:15378"/>
        <dbReference type="ChEBI" id="CHEBI:16526"/>
        <dbReference type="ChEBI" id="CHEBI:32551"/>
        <dbReference type="ChEBI" id="CHEBI:57791"/>
        <dbReference type="EC" id="4.1.1.20"/>
    </reaction>
</comment>
<comment type="similarity">
    <text evidence="5">Belongs to the Orn/Lys/Arg decarboxylase class-II family. LysA subfamily.</text>
</comment>
<gene>
    <name evidence="5 10" type="primary">lysA</name>
    <name evidence="10" type="ORF">J0M35_03565</name>
</gene>
<sequence length="453" mass="50185">MKFKEETRLKSPNQNIMPLSARVGEDNVLYLGGIAATELVEKFGSPLWVMCQETIEQSLKDILAGLSLYKGKATACYAGKAFLCTAIIRLIDKYKFGLDVVSQGEMETASQANFTGAIFLHGNNKSDLELRSAIERKLIVVADNREDIEKLAQFRKEAARGQDSPTEILLRIIPGIDLDTHDHIKTGHDTSKFGIPLSKIDEMISLVESYRDVGLKLIGLHAHIGSQAMDIEPFGEVIEIFADLYQKVFEKFGYHMPHLDIGGGLGIAYTTSDKPAALKDWTAYISRSMHESFSEKRNLPLPHLSIEPGRCLVGTAGVTLYRVGRTKDLDKVSYLSVDGGMADNPRPITYQAKYTAAVANRMEPRPGQSKTWSIVGRYCESGDIIVEEAELDAEIGDLLAIFATGAYNFSMASNYNRTLRPTCIMVKDGRAEAIVEGETYQDLLARDKMPSWL</sequence>
<dbReference type="InterPro" id="IPR009006">
    <property type="entry name" value="Ala_racemase/Decarboxylase_C"/>
</dbReference>
<feature type="binding site" evidence="5">
    <location>
        <position position="350"/>
    </location>
    <ligand>
        <name>substrate</name>
    </ligand>
</feature>
<feature type="binding site" evidence="5">
    <location>
        <position position="310"/>
    </location>
    <ligand>
        <name>substrate</name>
    </ligand>
</feature>